<dbReference type="Gene3D" id="1.10.630.10">
    <property type="entry name" value="Cytochrome P450"/>
    <property type="match status" value="1"/>
</dbReference>
<keyword evidence="4 8" id="KW-0479">Metal-binding</keyword>
<dbReference type="GO" id="GO:0006805">
    <property type="term" value="P:xenobiotic metabolic process"/>
    <property type="evidence" value="ECO:0007669"/>
    <property type="project" value="TreeGrafter"/>
</dbReference>
<evidence type="ECO:0000256" key="4">
    <source>
        <dbReference type="ARBA" id="ARBA00022723"/>
    </source>
</evidence>
<evidence type="ECO:0000256" key="8">
    <source>
        <dbReference type="PIRSR" id="PIRSR602401-1"/>
    </source>
</evidence>
<evidence type="ECO:0000256" key="1">
    <source>
        <dbReference type="ARBA" id="ARBA00001971"/>
    </source>
</evidence>
<keyword evidence="3 8" id="KW-0349">Heme</keyword>
<dbReference type="VEuPathDB" id="VectorBase:LLONM1_008463"/>
<evidence type="ECO:0000256" key="2">
    <source>
        <dbReference type="ARBA" id="ARBA00010617"/>
    </source>
</evidence>
<feature type="binding site" description="axial binding residue" evidence="8">
    <location>
        <position position="427"/>
    </location>
    <ligand>
        <name>heme</name>
        <dbReference type="ChEBI" id="CHEBI:30413"/>
    </ligand>
    <ligandPart>
        <name>Fe</name>
        <dbReference type="ChEBI" id="CHEBI:18248"/>
    </ligandPart>
</feature>
<dbReference type="PRINTS" id="PR00463">
    <property type="entry name" value="EP450I"/>
</dbReference>
<dbReference type="GO" id="GO:0008395">
    <property type="term" value="F:steroid hydroxylase activity"/>
    <property type="evidence" value="ECO:0007669"/>
    <property type="project" value="TreeGrafter"/>
</dbReference>
<evidence type="ECO:0000256" key="6">
    <source>
        <dbReference type="ARBA" id="ARBA00023004"/>
    </source>
</evidence>
<dbReference type="InterPro" id="IPR050182">
    <property type="entry name" value="Cytochrome_P450_fam2"/>
</dbReference>
<keyword evidence="6 8" id="KW-0408">Iron</keyword>
<accession>A0A1B0C9Q5</accession>
<dbReference type="SUPFAM" id="SSF48264">
    <property type="entry name" value="Cytochrome P450"/>
    <property type="match status" value="1"/>
</dbReference>
<evidence type="ECO:0000313" key="11">
    <source>
        <dbReference type="Proteomes" id="UP000092461"/>
    </source>
</evidence>
<dbReference type="InterPro" id="IPR017972">
    <property type="entry name" value="Cyt_P450_CS"/>
</dbReference>
<keyword evidence="5 9" id="KW-0560">Oxidoreductase</keyword>
<name>A0A1B0C9Q5_LUTLO</name>
<dbReference type="EnsemblMetazoa" id="LLOJ000677-RA">
    <property type="protein sequence ID" value="LLOJ000677-PA"/>
    <property type="gene ID" value="LLOJ000677"/>
</dbReference>
<dbReference type="InterPro" id="IPR002401">
    <property type="entry name" value="Cyt_P450_E_grp-I"/>
</dbReference>
<proteinExistence type="inferred from homology"/>
<sequence>MQRPKNFPPGPQWYPFVGNSVQLRKTARKLGGTPQVYEMWSKEFNSPDVVGFSLGNKLFIVGLSYKAVFDIHNKQAFEGRPRNLFTKLRTFNTHAGIMIADGDLWREHRSFAMKRLKSLGFGCAAMQEMIENELVKFKEVVDREMAVEGCLWPGKFLATFVMNVLWKLVAGNEEIDGHSIMSKELFRLLDERSKAFDFSGGLLSDFPWLRFILPEYSGFNLMCRFNEEIKSILQKIIDHHKRTYTPEKANDDFVYTFIHEMKMQEGNPESTFTEIQLMIVMVDFFIGGAHTPKEHFDLALMTLALYEDIQEELHREVEKVSTTNLNFLNISEHRDMPFLEAYLMEIGRFYSIVPISGPRRVLYDTELCGFRIPKGTTALIGLEAVHMDKTFWEDPEVFRPSRFLNSSRSEIINSDRVLQFGQGRRSCLGIALGKTFLHTFLAGIVKDYKISVAPGQDPPNQNLLPGIFKSVRPYKV</sequence>
<dbReference type="Pfam" id="PF00067">
    <property type="entry name" value="p450"/>
    <property type="match status" value="1"/>
</dbReference>
<protein>
    <recommendedName>
        <fullName evidence="12">Cytochrome</fullName>
    </recommendedName>
</protein>
<evidence type="ECO:0000256" key="3">
    <source>
        <dbReference type="ARBA" id="ARBA00022617"/>
    </source>
</evidence>
<dbReference type="VEuPathDB" id="VectorBase:LLOJ000677"/>
<dbReference type="GO" id="GO:0006082">
    <property type="term" value="P:organic acid metabolic process"/>
    <property type="evidence" value="ECO:0007669"/>
    <property type="project" value="TreeGrafter"/>
</dbReference>
<dbReference type="GO" id="GO:0005737">
    <property type="term" value="C:cytoplasm"/>
    <property type="evidence" value="ECO:0007669"/>
    <property type="project" value="TreeGrafter"/>
</dbReference>
<dbReference type="GO" id="GO:0020037">
    <property type="term" value="F:heme binding"/>
    <property type="evidence" value="ECO:0007669"/>
    <property type="project" value="InterPro"/>
</dbReference>
<evidence type="ECO:0000256" key="5">
    <source>
        <dbReference type="ARBA" id="ARBA00023002"/>
    </source>
</evidence>
<dbReference type="Proteomes" id="UP000092461">
    <property type="component" value="Unassembled WGS sequence"/>
</dbReference>
<evidence type="ECO:0008006" key="12">
    <source>
        <dbReference type="Google" id="ProtNLM"/>
    </source>
</evidence>
<comment type="cofactor">
    <cofactor evidence="1 8">
        <name>heme</name>
        <dbReference type="ChEBI" id="CHEBI:30413"/>
    </cofactor>
</comment>
<dbReference type="EMBL" id="AJWK01002592">
    <property type="status" value="NOT_ANNOTATED_CDS"/>
    <property type="molecule type" value="Genomic_DNA"/>
</dbReference>
<dbReference type="PROSITE" id="PS00086">
    <property type="entry name" value="CYTOCHROME_P450"/>
    <property type="match status" value="1"/>
</dbReference>
<keyword evidence="7 9" id="KW-0503">Monooxygenase</keyword>
<dbReference type="GO" id="GO:0005506">
    <property type="term" value="F:iron ion binding"/>
    <property type="evidence" value="ECO:0007669"/>
    <property type="project" value="InterPro"/>
</dbReference>
<dbReference type="GO" id="GO:0016712">
    <property type="term" value="F:oxidoreductase activity, acting on paired donors, with incorporation or reduction of molecular oxygen, reduced flavin or flavoprotein as one donor, and incorporation of one atom of oxygen"/>
    <property type="evidence" value="ECO:0007669"/>
    <property type="project" value="TreeGrafter"/>
</dbReference>
<dbReference type="InterPro" id="IPR036396">
    <property type="entry name" value="Cyt_P450_sf"/>
</dbReference>
<dbReference type="PANTHER" id="PTHR24300:SF376">
    <property type="entry name" value="CYTOCHROME P450 15A1"/>
    <property type="match status" value="1"/>
</dbReference>
<evidence type="ECO:0000256" key="7">
    <source>
        <dbReference type="ARBA" id="ARBA00023033"/>
    </source>
</evidence>
<keyword evidence="11" id="KW-1185">Reference proteome</keyword>
<dbReference type="PANTHER" id="PTHR24300">
    <property type="entry name" value="CYTOCHROME P450 508A4-RELATED"/>
    <property type="match status" value="1"/>
</dbReference>
<evidence type="ECO:0000256" key="9">
    <source>
        <dbReference type="RuleBase" id="RU000461"/>
    </source>
</evidence>
<reference evidence="10" key="1">
    <citation type="submission" date="2020-05" db="UniProtKB">
        <authorList>
            <consortium name="EnsemblMetazoa"/>
        </authorList>
    </citation>
    <scope>IDENTIFICATION</scope>
    <source>
        <strain evidence="10">Jacobina</strain>
    </source>
</reference>
<organism evidence="10 11">
    <name type="scientific">Lutzomyia longipalpis</name>
    <name type="common">Sand fly</name>
    <dbReference type="NCBI Taxonomy" id="7200"/>
    <lineage>
        <taxon>Eukaryota</taxon>
        <taxon>Metazoa</taxon>
        <taxon>Ecdysozoa</taxon>
        <taxon>Arthropoda</taxon>
        <taxon>Hexapoda</taxon>
        <taxon>Insecta</taxon>
        <taxon>Pterygota</taxon>
        <taxon>Neoptera</taxon>
        <taxon>Endopterygota</taxon>
        <taxon>Diptera</taxon>
        <taxon>Nematocera</taxon>
        <taxon>Psychodoidea</taxon>
        <taxon>Psychodidae</taxon>
        <taxon>Lutzomyia</taxon>
        <taxon>Lutzomyia</taxon>
    </lineage>
</organism>
<comment type="similarity">
    <text evidence="2 9">Belongs to the cytochrome P450 family.</text>
</comment>
<evidence type="ECO:0000313" key="10">
    <source>
        <dbReference type="EnsemblMetazoa" id="LLOJ000677-PA"/>
    </source>
</evidence>
<dbReference type="InterPro" id="IPR001128">
    <property type="entry name" value="Cyt_P450"/>
</dbReference>
<dbReference type="AlphaFoldDB" id="A0A1B0C9Q5"/>